<accession>A0A830H949</accession>
<dbReference type="Proteomes" id="UP000660262">
    <property type="component" value="Unassembled WGS sequence"/>
</dbReference>
<feature type="compositionally biased region" description="Pro residues" evidence="1">
    <location>
        <begin position="1"/>
        <end position="10"/>
    </location>
</feature>
<reference evidence="3" key="1">
    <citation type="submission" date="2020-10" db="EMBL/GenBank/DDBJ databases">
        <title>Unveiling of a novel bifunctional photoreceptor, Dualchrome1, isolated from a cosmopolitan green alga.</title>
        <authorList>
            <person name="Suzuki S."/>
            <person name="Kawachi M."/>
        </authorList>
    </citation>
    <scope>NUCLEOTIDE SEQUENCE</scope>
    <source>
        <strain evidence="3">NIES 2893</strain>
    </source>
</reference>
<feature type="transmembrane region" description="Helical" evidence="2">
    <location>
        <begin position="122"/>
        <end position="146"/>
    </location>
</feature>
<gene>
    <name evidence="3" type="ORF">PPROV_000045400</name>
</gene>
<feature type="transmembrane region" description="Helical" evidence="2">
    <location>
        <begin position="212"/>
        <end position="236"/>
    </location>
</feature>
<organism evidence="3 4">
    <name type="scientific">Pycnococcus provasolii</name>
    <dbReference type="NCBI Taxonomy" id="41880"/>
    <lineage>
        <taxon>Eukaryota</taxon>
        <taxon>Viridiplantae</taxon>
        <taxon>Chlorophyta</taxon>
        <taxon>Pseudoscourfieldiophyceae</taxon>
        <taxon>Pseudoscourfieldiales</taxon>
        <taxon>Pycnococcaceae</taxon>
        <taxon>Pycnococcus</taxon>
    </lineage>
</organism>
<dbReference type="EMBL" id="BNJQ01000001">
    <property type="protein sequence ID" value="GHP01697.1"/>
    <property type="molecule type" value="Genomic_DNA"/>
</dbReference>
<comment type="caution">
    <text evidence="3">The sequence shown here is derived from an EMBL/GenBank/DDBJ whole genome shotgun (WGS) entry which is preliminary data.</text>
</comment>
<feature type="transmembrane region" description="Helical" evidence="2">
    <location>
        <begin position="248"/>
        <end position="273"/>
    </location>
</feature>
<keyword evidence="4" id="KW-1185">Reference proteome</keyword>
<protein>
    <submittedName>
        <fullName evidence="3">Uncharacterized protein</fullName>
    </submittedName>
</protein>
<sequence length="304" mass="33606">MSNFPMPPGVSMPQFAAVPQQQQQQQQPAATVYQQPVYPQQQQYQQPVYPQQQQYQQPAYTQQHQPQQTTMMGSVQQQLAAAAAPVMATALPGYAAQPPPGGAGGPVTSDDRWAVLWTVLKLYYCLDASLAFFLALGGLVFSLATFKDPSCTVPFLGISILIFITRLFDFGYNVREMCCCPCCPPRVETHMPPPQQHHQAWPNDKMGYTIRFNFCICCTQLGLSTIQGGLGIVGVLGGFGKCEGAGPVLALVFGAMLFMNAAEEAFIWGWAWFLHKEQHNMPLPGWVDSCIPDCVWAYARRTSR</sequence>
<keyword evidence="2" id="KW-1133">Transmembrane helix</keyword>
<name>A0A830H949_9CHLO</name>
<proteinExistence type="predicted"/>
<evidence type="ECO:0000256" key="2">
    <source>
        <dbReference type="SAM" id="Phobius"/>
    </source>
</evidence>
<keyword evidence="2" id="KW-0472">Membrane</keyword>
<keyword evidence="2" id="KW-0812">Transmembrane</keyword>
<evidence type="ECO:0000313" key="4">
    <source>
        <dbReference type="Proteomes" id="UP000660262"/>
    </source>
</evidence>
<feature type="transmembrane region" description="Helical" evidence="2">
    <location>
        <begin position="152"/>
        <end position="168"/>
    </location>
</feature>
<evidence type="ECO:0000256" key="1">
    <source>
        <dbReference type="SAM" id="MobiDB-lite"/>
    </source>
</evidence>
<evidence type="ECO:0000313" key="3">
    <source>
        <dbReference type="EMBL" id="GHP01697.1"/>
    </source>
</evidence>
<feature type="compositionally biased region" description="Low complexity" evidence="1">
    <location>
        <begin position="13"/>
        <end position="33"/>
    </location>
</feature>
<feature type="region of interest" description="Disordered" evidence="1">
    <location>
        <begin position="1"/>
        <end position="33"/>
    </location>
</feature>
<dbReference type="AlphaFoldDB" id="A0A830H949"/>